<evidence type="ECO:0000259" key="6">
    <source>
        <dbReference type="PROSITE" id="PS51194"/>
    </source>
</evidence>
<dbReference type="PANTHER" id="PTHR45626">
    <property type="entry name" value="TRANSCRIPTION TERMINATION FACTOR 2-RELATED"/>
    <property type="match status" value="1"/>
</dbReference>
<dbReference type="Gene3D" id="3.40.50.300">
    <property type="entry name" value="P-loop containing nucleotide triphosphate hydrolases"/>
    <property type="match status" value="1"/>
</dbReference>
<keyword evidence="2" id="KW-0378">Hydrolase</keyword>
<dbReference type="Pfam" id="PF00176">
    <property type="entry name" value="SNF2-rel_dom"/>
    <property type="match status" value="1"/>
</dbReference>
<dbReference type="EMBL" id="ML977188">
    <property type="protein sequence ID" value="KAF1982148.1"/>
    <property type="molecule type" value="Genomic_DNA"/>
</dbReference>
<feature type="domain" description="Helicase ATP-binding" evidence="5">
    <location>
        <begin position="514"/>
        <end position="697"/>
    </location>
</feature>
<dbReference type="SMART" id="SM00490">
    <property type="entry name" value="HELICc"/>
    <property type="match status" value="1"/>
</dbReference>
<dbReference type="PROSITE" id="PS51192">
    <property type="entry name" value="HELICASE_ATP_BIND_1"/>
    <property type="match status" value="1"/>
</dbReference>
<keyword evidence="1" id="KW-0547">Nucleotide-binding</keyword>
<feature type="domain" description="Helicase C-terminal" evidence="6">
    <location>
        <begin position="928"/>
        <end position="1077"/>
    </location>
</feature>
<feature type="compositionally biased region" description="Low complexity" evidence="4">
    <location>
        <begin position="121"/>
        <end position="132"/>
    </location>
</feature>
<feature type="region of interest" description="Disordered" evidence="4">
    <location>
        <begin position="1"/>
        <end position="168"/>
    </location>
</feature>
<dbReference type="PANTHER" id="PTHR45626:SF22">
    <property type="entry name" value="DNA REPAIR PROTEIN RAD5"/>
    <property type="match status" value="1"/>
</dbReference>
<dbReference type="InterPro" id="IPR050628">
    <property type="entry name" value="SNF2_RAD54_helicase_TF"/>
</dbReference>
<dbReference type="AlphaFoldDB" id="A0A6G1GN44"/>
<feature type="compositionally biased region" description="Polar residues" evidence="4">
    <location>
        <begin position="24"/>
        <end position="54"/>
    </location>
</feature>
<dbReference type="GO" id="GO:0016787">
    <property type="term" value="F:hydrolase activity"/>
    <property type="evidence" value="ECO:0007669"/>
    <property type="project" value="UniProtKB-KW"/>
</dbReference>
<dbReference type="GO" id="GO:0006281">
    <property type="term" value="P:DNA repair"/>
    <property type="evidence" value="ECO:0007669"/>
    <property type="project" value="TreeGrafter"/>
</dbReference>
<protein>
    <submittedName>
        <fullName evidence="7">Uncharacterized protein</fullName>
    </submittedName>
</protein>
<dbReference type="Proteomes" id="UP000800041">
    <property type="component" value="Unassembled WGS sequence"/>
</dbReference>
<dbReference type="SUPFAM" id="SSF52540">
    <property type="entry name" value="P-loop containing nucleoside triphosphate hydrolases"/>
    <property type="match status" value="2"/>
</dbReference>
<name>A0A6G1GN44_9PEZI</name>
<evidence type="ECO:0000259" key="5">
    <source>
        <dbReference type="PROSITE" id="PS51192"/>
    </source>
</evidence>
<dbReference type="GO" id="GO:0008094">
    <property type="term" value="F:ATP-dependent activity, acting on DNA"/>
    <property type="evidence" value="ECO:0007669"/>
    <property type="project" value="TreeGrafter"/>
</dbReference>
<dbReference type="CDD" id="cd18793">
    <property type="entry name" value="SF2_C_SNF"/>
    <property type="match status" value="1"/>
</dbReference>
<dbReference type="OrthoDB" id="448448at2759"/>
<dbReference type="InterPro" id="IPR000330">
    <property type="entry name" value="SNF2_N"/>
</dbReference>
<dbReference type="Gene3D" id="3.40.50.10810">
    <property type="entry name" value="Tandem AAA-ATPase domain"/>
    <property type="match status" value="1"/>
</dbReference>
<dbReference type="GO" id="GO:0005634">
    <property type="term" value="C:nucleus"/>
    <property type="evidence" value="ECO:0007669"/>
    <property type="project" value="TreeGrafter"/>
</dbReference>
<organism evidence="7 8">
    <name type="scientific">Aulographum hederae CBS 113979</name>
    <dbReference type="NCBI Taxonomy" id="1176131"/>
    <lineage>
        <taxon>Eukaryota</taxon>
        <taxon>Fungi</taxon>
        <taxon>Dikarya</taxon>
        <taxon>Ascomycota</taxon>
        <taxon>Pezizomycotina</taxon>
        <taxon>Dothideomycetes</taxon>
        <taxon>Pleosporomycetidae</taxon>
        <taxon>Aulographales</taxon>
        <taxon>Aulographaceae</taxon>
    </lineage>
</organism>
<sequence length="1095" mass="123362">MCFHNALLTSSSTDSPPVVKSPHFDSSTPQITRTSSFVAPISPQSDFLTPQGVRTSPCILPTSPQVFDFPTPQSTQPSPYVPRASPQSGIPPTSPQFDSPPQDTPTSSWIPPTPSQFNLLTPQSVPTSCCTPSPSPHFEHPTRQSARTSSYVLPPASPQEDALSCHTSKRRRLNDWTLSIPSSHYIPQIRTEASTPCEEPEVVAVEEAFANIQDVCQVHHSEDWLSNFASILAEDGLTAGFEENSTAQPSEEQVCFGMVYNVPMILDADLDTRKLYGMLPVVIDNQGRVWLRPDALVTETPGSRTSISYERKKLTRIGSLAAQHVSLLKCVKEEPQLVLQPLCRVSLRRTIQALQKKDQQIDIQANLSINLYGPLRLFDKVGKYFEACEICLQDPDDCDRNVRYRNPHRLSGFDENATFTLEEQIQAMEMRKEVLDRARDYLSDVGKKEYLPETETPSLLQTQLYSYQKQALSFMLHREKGWDLEGPWPDIWKQVKHDDGSILYLNTITEEISAEMGPQFRGGILADHMGLGKTLSMIALVASDFSTLPITADNAGHLDGDHQNQLRSTLIVVPLPLLEVWDKQLKLHVGSSLKWLRYHGSSRVLSKAHLETHHIVLTTYHTIASEFKRLESSYGSLFTVFWNRIILDEAHIIRERTRLTAQAIFGLRARSRWAVSGTPIQNRLTDVSAIFTFLRVHPYDNPQKFNEDISQLWRDSSVSAAVDRLKNILNCISLRRSSTTISLPKRIDEVRWLHFSKEERAEYDKIEGNAMFHAKNVSTQKRSAADCFYELRRINALRQICNLGVLAPSITHIKENLHTSGDNEKWSDEKAQEALLGLLAACPLVCLNCKKDIPDDSDTSDQDQENFLVSVCLQVVHKACLEKSSAVWCGCKQACVDGEASLRRDYKNKGEQPAKRTFSSQGLILPTKIRAVVEDLESFRTTKSVVFSQWLSTLDQIDQALTARSIPFLRYDSNTSPANRTEALRRFQDEPDILVILFTISCGAVGLDLTAANRAYIVEPHWNPTVEEQALARIHRIGQKRDCTTIRYVMDNTYEDQILKIQSKKRDLINLLLAHTKSNGQGHKARLQELQSLLG</sequence>
<dbReference type="Pfam" id="PF00271">
    <property type="entry name" value="Helicase_C"/>
    <property type="match status" value="1"/>
</dbReference>
<keyword evidence="3" id="KW-0067">ATP-binding</keyword>
<gene>
    <name evidence="7" type="ORF">K402DRAFT_424856</name>
</gene>
<dbReference type="InterPro" id="IPR038718">
    <property type="entry name" value="SNF2-like_sf"/>
</dbReference>
<evidence type="ECO:0000256" key="4">
    <source>
        <dbReference type="SAM" id="MobiDB-lite"/>
    </source>
</evidence>
<proteinExistence type="predicted"/>
<dbReference type="InterPro" id="IPR049730">
    <property type="entry name" value="SNF2/RAD54-like_C"/>
</dbReference>
<dbReference type="PROSITE" id="PS51194">
    <property type="entry name" value="HELICASE_CTER"/>
    <property type="match status" value="1"/>
</dbReference>
<evidence type="ECO:0000313" key="7">
    <source>
        <dbReference type="EMBL" id="KAF1982148.1"/>
    </source>
</evidence>
<evidence type="ECO:0000256" key="1">
    <source>
        <dbReference type="ARBA" id="ARBA00022741"/>
    </source>
</evidence>
<reference evidence="7" key="1">
    <citation type="journal article" date="2020" name="Stud. Mycol.">
        <title>101 Dothideomycetes genomes: a test case for predicting lifestyles and emergence of pathogens.</title>
        <authorList>
            <person name="Haridas S."/>
            <person name="Albert R."/>
            <person name="Binder M."/>
            <person name="Bloem J."/>
            <person name="Labutti K."/>
            <person name="Salamov A."/>
            <person name="Andreopoulos B."/>
            <person name="Baker S."/>
            <person name="Barry K."/>
            <person name="Bills G."/>
            <person name="Bluhm B."/>
            <person name="Cannon C."/>
            <person name="Castanera R."/>
            <person name="Culley D."/>
            <person name="Daum C."/>
            <person name="Ezra D."/>
            <person name="Gonzalez J."/>
            <person name="Henrissat B."/>
            <person name="Kuo A."/>
            <person name="Liang C."/>
            <person name="Lipzen A."/>
            <person name="Lutzoni F."/>
            <person name="Magnuson J."/>
            <person name="Mondo S."/>
            <person name="Nolan M."/>
            <person name="Ohm R."/>
            <person name="Pangilinan J."/>
            <person name="Park H.-J."/>
            <person name="Ramirez L."/>
            <person name="Alfaro M."/>
            <person name="Sun H."/>
            <person name="Tritt A."/>
            <person name="Yoshinaga Y."/>
            <person name="Zwiers L.-H."/>
            <person name="Turgeon B."/>
            <person name="Goodwin S."/>
            <person name="Spatafora J."/>
            <person name="Crous P."/>
            <person name="Grigoriev I."/>
        </authorList>
    </citation>
    <scope>NUCLEOTIDE SEQUENCE</scope>
    <source>
        <strain evidence="7">CBS 113979</strain>
    </source>
</reference>
<dbReference type="SMART" id="SM00487">
    <property type="entry name" value="DEXDc"/>
    <property type="match status" value="1"/>
</dbReference>
<accession>A0A6G1GN44</accession>
<dbReference type="InterPro" id="IPR001650">
    <property type="entry name" value="Helicase_C-like"/>
</dbReference>
<keyword evidence="8" id="KW-1185">Reference proteome</keyword>
<dbReference type="InterPro" id="IPR027417">
    <property type="entry name" value="P-loop_NTPase"/>
</dbReference>
<evidence type="ECO:0000256" key="2">
    <source>
        <dbReference type="ARBA" id="ARBA00022801"/>
    </source>
</evidence>
<feature type="compositionally biased region" description="Polar residues" evidence="4">
    <location>
        <begin position="85"/>
        <end position="101"/>
    </location>
</feature>
<dbReference type="InterPro" id="IPR014001">
    <property type="entry name" value="Helicase_ATP-bd"/>
</dbReference>
<dbReference type="CDD" id="cd18008">
    <property type="entry name" value="DEXDc_SHPRH-like"/>
    <property type="match status" value="1"/>
</dbReference>
<evidence type="ECO:0000313" key="8">
    <source>
        <dbReference type="Proteomes" id="UP000800041"/>
    </source>
</evidence>
<evidence type="ECO:0000256" key="3">
    <source>
        <dbReference type="ARBA" id="ARBA00022840"/>
    </source>
</evidence>
<dbReference type="GO" id="GO:0005524">
    <property type="term" value="F:ATP binding"/>
    <property type="evidence" value="ECO:0007669"/>
    <property type="project" value="UniProtKB-KW"/>
</dbReference>